<dbReference type="GO" id="GO:0005634">
    <property type="term" value="C:nucleus"/>
    <property type="evidence" value="ECO:0007669"/>
    <property type="project" value="TreeGrafter"/>
</dbReference>
<dbReference type="Gene3D" id="3.10.20.870">
    <property type="entry name" value="PFU (PLAA family ubiquitin binding), C-terminal domain"/>
    <property type="match status" value="1"/>
</dbReference>
<dbReference type="PANTHER" id="PTHR19849:SF0">
    <property type="entry name" value="PHOSPHOLIPASE A-2-ACTIVATING PROTEIN"/>
    <property type="match status" value="1"/>
</dbReference>
<feature type="domain" description="PFU" evidence="5">
    <location>
        <begin position="123"/>
        <end position="224"/>
    </location>
</feature>
<dbReference type="Proteomes" id="UP000324800">
    <property type="component" value="Unassembled WGS sequence"/>
</dbReference>
<keyword evidence="2" id="KW-0963">Cytoplasm</keyword>
<evidence type="ECO:0000313" key="7">
    <source>
        <dbReference type="EMBL" id="KAA6380739.1"/>
    </source>
</evidence>
<sequence>DNKQIVVVGAEDRSANIFDLEVFTKHAVLPHPKSVTSVASLPNGDIITACDDGGIRVWSNDPKRKQGNENLTKQYEEKLLQRLVKGLLLKQYPTVEQLNKTIIGNKDGEIKVARQGTFPKVYKWEEASQHWILVGDLIEGEGESDTHQNETGRYMVDGEEFDFAFPVDLGQGRSYQLGFNRDCNDWEVAQDFIYKHDLSQEFLHQIAKFIEQQKESANQIREARAESNPEMEQFIRMQENNKNNQVPSRPVVDTRGFKLVLMKPDFSFSTAPIFFQERDTQRLCDKIIQLNEDTPEKNQLSKPEIELLKIMLLSTIPKAADVEYISVVQTTYNIIVNKLLHWPNAKMSPILGLIRILACSIQFCKKLVEDPLFKTRHLPIIVIRGFGGGSSMPNKITATRIISNLFNKEKEKLKQGQDQSDEQSVISDILADLSQFSQSDNGNLRISIVTFLFNLVVSARNYKKPLGNDILAIALILQDILNTQEDVENNDVAIFCIKTLIILFEDKEQKETILGITELQESIKRCTEAKREEVRNLALIFCYDAIH</sequence>
<evidence type="ECO:0000256" key="2">
    <source>
        <dbReference type="ARBA" id="ARBA00022490"/>
    </source>
</evidence>
<evidence type="ECO:0000259" key="5">
    <source>
        <dbReference type="PROSITE" id="PS51394"/>
    </source>
</evidence>
<accession>A0A5J4VE77</accession>
<dbReference type="Gene3D" id="1.25.10.10">
    <property type="entry name" value="Leucine-rich Repeat Variant"/>
    <property type="match status" value="1"/>
</dbReference>
<evidence type="ECO:0000313" key="8">
    <source>
        <dbReference type="Proteomes" id="UP000324800"/>
    </source>
</evidence>
<evidence type="ECO:0000259" key="6">
    <source>
        <dbReference type="PROSITE" id="PS51396"/>
    </source>
</evidence>
<keyword evidence="4" id="KW-0677">Repeat</keyword>
<dbReference type="InterPro" id="IPR013535">
    <property type="entry name" value="PUL_dom"/>
</dbReference>
<keyword evidence="3" id="KW-0853">WD repeat</keyword>
<evidence type="ECO:0000256" key="4">
    <source>
        <dbReference type="ARBA" id="ARBA00022737"/>
    </source>
</evidence>
<dbReference type="InterPro" id="IPR036322">
    <property type="entry name" value="WD40_repeat_dom_sf"/>
</dbReference>
<protein>
    <submittedName>
        <fullName evidence="7">Putative Phospholipase A-2-activating protein</fullName>
    </submittedName>
</protein>
<dbReference type="GO" id="GO:0010992">
    <property type="term" value="P:ubiquitin recycling"/>
    <property type="evidence" value="ECO:0007669"/>
    <property type="project" value="TreeGrafter"/>
</dbReference>
<dbReference type="GO" id="GO:0043161">
    <property type="term" value="P:proteasome-mediated ubiquitin-dependent protein catabolic process"/>
    <property type="evidence" value="ECO:0007669"/>
    <property type="project" value="TreeGrafter"/>
</dbReference>
<dbReference type="SUPFAM" id="SSF50978">
    <property type="entry name" value="WD40 repeat-like"/>
    <property type="match status" value="1"/>
</dbReference>
<dbReference type="SMART" id="SM00320">
    <property type="entry name" value="WD40"/>
    <property type="match status" value="1"/>
</dbReference>
<feature type="non-terminal residue" evidence="7">
    <location>
        <position position="1"/>
    </location>
</feature>
<dbReference type="OrthoDB" id="10265988at2759"/>
<dbReference type="AlphaFoldDB" id="A0A5J4VE77"/>
<organism evidence="7 8">
    <name type="scientific">Streblomastix strix</name>
    <dbReference type="NCBI Taxonomy" id="222440"/>
    <lineage>
        <taxon>Eukaryota</taxon>
        <taxon>Metamonada</taxon>
        <taxon>Preaxostyla</taxon>
        <taxon>Oxymonadida</taxon>
        <taxon>Streblomastigidae</taxon>
        <taxon>Streblomastix</taxon>
    </lineage>
</organism>
<feature type="domain" description="PUL" evidence="6">
    <location>
        <begin position="265"/>
        <end position="544"/>
    </location>
</feature>
<dbReference type="Pfam" id="PF08324">
    <property type="entry name" value="PUL"/>
    <property type="match status" value="1"/>
</dbReference>
<dbReference type="Pfam" id="PF00400">
    <property type="entry name" value="WD40"/>
    <property type="match status" value="1"/>
</dbReference>
<dbReference type="InterPro" id="IPR016024">
    <property type="entry name" value="ARM-type_fold"/>
</dbReference>
<dbReference type="InterPro" id="IPR011989">
    <property type="entry name" value="ARM-like"/>
</dbReference>
<proteinExistence type="predicted"/>
<reference evidence="7 8" key="1">
    <citation type="submission" date="2019-03" db="EMBL/GenBank/DDBJ databases">
        <title>Single cell metagenomics reveals metabolic interactions within the superorganism composed of flagellate Streblomastix strix and complex community of Bacteroidetes bacteria on its surface.</title>
        <authorList>
            <person name="Treitli S.C."/>
            <person name="Kolisko M."/>
            <person name="Husnik F."/>
            <person name="Keeling P."/>
            <person name="Hampl V."/>
        </authorList>
    </citation>
    <scope>NUCLEOTIDE SEQUENCE [LARGE SCALE GENOMIC DNA]</scope>
    <source>
        <strain evidence="7">ST1C</strain>
    </source>
</reference>
<dbReference type="PROSITE" id="PS51396">
    <property type="entry name" value="PUL"/>
    <property type="match status" value="1"/>
</dbReference>
<dbReference type="PROSITE" id="PS51394">
    <property type="entry name" value="PFU"/>
    <property type="match status" value="1"/>
</dbReference>
<dbReference type="InterPro" id="IPR015155">
    <property type="entry name" value="PFU"/>
</dbReference>
<dbReference type="InterPro" id="IPR015943">
    <property type="entry name" value="WD40/YVTN_repeat-like_dom_sf"/>
</dbReference>
<dbReference type="EMBL" id="SNRW01007734">
    <property type="protein sequence ID" value="KAA6380739.1"/>
    <property type="molecule type" value="Genomic_DNA"/>
</dbReference>
<dbReference type="SUPFAM" id="SSF48371">
    <property type="entry name" value="ARM repeat"/>
    <property type="match status" value="1"/>
</dbReference>
<name>A0A5J4VE77_9EUKA</name>
<evidence type="ECO:0000256" key="1">
    <source>
        <dbReference type="ARBA" id="ARBA00004496"/>
    </source>
</evidence>
<dbReference type="PANTHER" id="PTHR19849">
    <property type="entry name" value="PHOSPHOLIPASE A-2-ACTIVATING PROTEIN"/>
    <property type="match status" value="1"/>
</dbReference>
<dbReference type="InterPro" id="IPR001680">
    <property type="entry name" value="WD40_rpt"/>
</dbReference>
<dbReference type="InterPro" id="IPR038122">
    <property type="entry name" value="PFU_sf"/>
</dbReference>
<comment type="caution">
    <text evidence="7">The sequence shown here is derived from an EMBL/GenBank/DDBJ whole genome shotgun (WGS) entry which is preliminary data.</text>
</comment>
<comment type="subcellular location">
    <subcellularLocation>
        <location evidence="1">Cytoplasm</location>
    </subcellularLocation>
</comment>
<dbReference type="GO" id="GO:0043130">
    <property type="term" value="F:ubiquitin binding"/>
    <property type="evidence" value="ECO:0007669"/>
    <property type="project" value="TreeGrafter"/>
</dbReference>
<evidence type="ECO:0000256" key="3">
    <source>
        <dbReference type="ARBA" id="ARBA00022574"/>
    </source>
</evidence>
<dbReference type="GO" id="GO:0005737">
    <property type="term" value="C:cytoplasm"/>
    <property type="evidence" value="ECO:0007669"/>
    <property type="project" value="UniProtKB-SubCell"/>
</dbReference>
<dbReference type="Pfam" id="PF09070">
    <property type="entry name" value="PFU"/>
    <property type="match status" value="1"/>
</dbReference>
<dbReference type="Gene3D" id="2.130.10.10">
    <property type="entry name" value="YVTN repeat-like/Quinoprotein amine dehydrogenase"/>
    <property type="match status" value="1"/>
</dbReference>
<gene>
    <name evidence="7" type="ORF">EZS28_023733</name>
</gene>